<dbReference type="OrthoDB" id="1621027at2759"/>
<dbReference type="AlphaFoldDB" id="A0A6J8BH79"/>
<sequence>MSFLLQSVLITDEIDSQCVEILQKNGIQVVKNTKLSKEQLLTEIPKYDGLVVRSATKVTADVINAGTNLKIIGRAGTGVDNIDCDAATRRGIIVMNTPGGNTLSAAEHTCTLICALSRHIHRGDRAMKEEKWSERKVLMGNELYGKTLAIIGLGRIGKEVALRMQSFGMTTIGYDPIIPAEVSAEFNTEWMPLEKIWPLADYITVHTPLIPQTRNLINDQVFYICERSVKVVNVAHSINAHAMTNALSPESRPWVELGRKLGQVAAGLNPGNVEHMQVTTYGPSLKQAGSYLSAGILSGLLQNSPALGGGDSPTLNLVNSPALAKQMGLDVKNTHEEAAPAPYTNVVSVIFNNGFRLSGTTSGGNALLIEVQGQQFSVPASLVDVALLFKGTGNPQLLPSVAGALASAGMCVSSLTVSVENDGQKWGVATFATPPTEKCLEVLKTIVNAAVLITEQNSVFVSIIEALRCGCKGHEIIIEALRCGCKGHEIIIEALRCGCKGHEIIIEALRCWCKGHEISIEALRCGCKGHTTST</sequence>
<dbReference type="SUPFAM" id="SSF52283">
    <property type="entry name" value="Formate/glycerate dehydrogenase catalytic domain-like"/>
    <property type="match status" value="1"/>
</dbReference>
<dbReference type="InterPro" id="IPR045626">
    <property type="entry name" value="PGDH_ASB_dom"/>
</dbReference>
<reference evidence="5 6" key="1">
    <citation type="submission" date="2020-06" db="EMBL/GenBank/DDBJ databases">
        <authorList>
            <person name="Li R."/>
            <person name="Bekaert M."/>
        </authorList>
    </citation>
    <scope>NUCLEOTIDE SEQUENCE [LARGE SCALE GENOMIC DNA]</scope>
    <source>
        <strain evidence="6">wild</strain>
    </source>
</reference>
<dbReference type="Gene3D" id="3.40.50.720">
    <property type="entry name" value="NAD(P)-binding Rossmann-like Domain"/>
    <property type="match status" value="2"/>
</dbReference>
<organism evidence="5 6">
    <name type="scientific">Mytilus coruscus</name>
    <name type="common">Sea mussel</name>
    <dbReference type="NCBI Taxonomy" id="42192"/>
    <lineage>
        <taxon>Eukaryota</taxon>
        <taxon>Metazoa</taxon>
        <taxon>Spiralia</taxon>
        <taxon>Lophotrochozoa</taxon>
        <taxon>Mollusca</taxon>
        <taxon>Bivalvia</taxon>
        <taxon>Autobranchia</taxon>
        <taxon>Pteriomorphia</taxon>
        <taxon>Mytilida</taxon>
        <taxon>Mytiloidea</taxon>
        <taxon>Mytilidae</taxon>
        <taxon>Mytilinae</taxon>
        <taxon>Mytilus</taxon>
    </lineage>
</organism>
<dbReference type="GO" id="GO:0004617">
    <property type="term" value="F:phosphoglycerate dehydrogenase activity"/>
    <property type="evidence" value="ECO:0007669"/>
    <property type="project" value="UniProtKB-EC"/>
</dbReference>
<keyword evidence="2" id="KW-0520">NAD</keyword>
<dbReference type="EMBL" id="CACVKT020003066">
    <property type="protein sequence ID" value="CAC5381477.1"/>
    <property type="molecule type" value="Genomic_DNA"/>
</dbReference>
<dbReference type="GO" id="GO:0051287">
    <property type="term" value="F:NAD binding"/>
    <property type="evidence" value="ECO:0007669"/>
    <property type="project" value="InterPro"/>
</dbReference>
<evidence type="ECO:0000259" key="4">
    <source>
        <dbReference type="Pfam" id="PF19304"/>
    </source>
</evidence>
<dbReference type="FunFam" id="3.40.50.720:FF:000038">
    <property type="entry name" value="D-3-phosphoglycerate dehydrogenase"/>
    <property type="match status" value="1"/>
</dbReference>
<feature type="domain" description="D-isomer specific 2-hydroxyacid dehydrogenase NAD-binding" evidence="3">
    <location>
        <begin position="111"/>
        <end position="247"/>
    </location>
</feature>
<protein>
    <submittedName>
        <fullName evidence="5">SerA</fullName>
        <ecNumber evidence="5">1.1.1.399</ecNumber>
        <ecNumber evidence="5">1.1.1.95</ecNumber>
    </submittedName>
</protein>
<evidence type="ECO:0000313" key="6">
    <source>
        <dbReference type="Proteomes" id="UP000507470"/>
    </source>
</evidence>
<gene>
    <name evidence="5" type="ORF">MCOR_17336</name>
</gene>
<dbReference type="EC" id="1.1.1.95" evidence="5"/>
<accession>A0A6J8BH79</accession>
<dbReference type="Pfam" id="PF02826">
    <property type="entry name" value="2-Hacid_dh_C"/>
    <property type="match status" value="1"/>
</dbReference>
<dbReference type="InterPro" id="IPR029009">
    <property type="entry name" value="ASB_dom_sf"/>
</dbReference>
<dbReference type="CDD" id="cd12173">
    <property type="entry name" value="PGDH_4"/>
    <property type="match status" value="1"/>
</dbReference>
<feature type="domain" description="D-3-phosphoglycerate dehydrogenase ASB" evidence="4">
    <location>
        <begin position="252"/>
        <end position="360"/>
    </location>
</feature>
<proteinExistence type="predicted"/>
<dbReference type="Pfam" id="PF19304">
    <property type="entry name" value="PGDH_inter"/>
    <property type="match status" value="1"/>
</dbReference>
<dbReference type="PANTHER" id="PTHR42938:SF22">
    <property type="entry name" value="D-3-PHOSPHOGLYCERATE DEHYDROGENASE"/>
    <property type="match status" value="1"/>
</dbReference>
<evidence type="ECO:0000256" key="2">
    <source>
        <dbReference type="ARBA" id="ARBA00023027"/>
    </source>
</evidence>
<dbReference type="InterPro" id="IPR006140">
    <property type="entry name" value="D-isomer_DH_NAD-bd"/>
</dbReference>
<dbReference type="EC" id="1.1.1.399" evidence="5"/>
<dbReference type="InterPro" id="IPR036291">
    <property type="entry name" value="NAD(P)-bd_dom_sf"/>
</dbReference>
<dbReference type="InterPro" id="IPR029752">
    <property type="entry name" value="D-isomer_DH_CS1"/>
</dbReference>
<dbReference type="PROSITE" id="PS00065">
    <property type="entry name" value="D_2_HYDROXYACID_DH_1"/>
    <property type="match status" value="1"/>
</dbReference>
<evidence type="ECO:0000259" key="3">
    <source>
        <dbReference type="Pfam" id="PF02826"/>
    </source>
</evidence>
<name>A0A6J8BH79_MYTCO</name>
<dbReference type="SUPFAM" id="SSF143548">
    <property type="entry name" value="Serine metabolism enzymes domain"/>
    <property type="match status" value="1"/>
</dbReference>
<keyword evidence="6" id="KW-1185">Reference proteome</keyword>
<dbReference type="PANTHER" id="PTHR42938">
    <property type="entry name" value="FORMATE DEHYDROGENASE 1"/>
    <property type="match status" value="1"/>
</dbReference>
<dbReference type="SUPFAM" id="SSF51735">
    <property type="entry name" value="NAD(P)-binding Rossmann-fold domains"/>
    <property type="match status" value="1"/>
</dbReference>
<dbReference type="Gene3D" id="3.30.1330.90">
    <property type="entry name" value="D-3-phosphoglycerate dehydrogenase, domain 3"/>
    <property type="match status" value="1"/>
</dbReference>
<evidence type="ECO:0000313" key="5">
    <source>
        <dbReference type="EMBL" id="CAC5381477.1"/>
    </source>
</evidence>
<evidence type="ECO:0000256" key="1">
    <source>
        <dbReference type="ARBA" id="ARBA00023002"/>
    </source>
</evidence>
<dbReference type="Proteomes" id="UP000507470">
    <property type="component" value="Unassembled WGS sequence"/>
</dbReference>
<keyword evidence="1 5" id="KW-0560">Oxidoreductase</keyword>